<dbReference type="InterPro" id="IPR040170">
    <property type="entry name" value="Cytosol_ACT"/>
</dbReference>
<comment type="similarity">
    <text evidence="1">Belongs to the acyl coenzyme A hydrolase family.</text>
</comment>
<dbReference type="RefSeq" id="WP_310319520.1">
    <property type="nucleotide sequence ID" value="NZ_JAVDWU010000008.1"/>
</dbReference>
<dbReference type="Gene3D" id="3.10.129.10">
    <property type="entry name" value="Hotdog Thioesterase"/>
    <property type="match status" value="1"/>
</dbReference>
<evidence type="ECO:0000256" key="2">
    <source>
        <dbReference type="ARBA" id="ARBA00022801"/>
    </source>
</evidence>
<dbReference type="EMBL" id="JAVDWU010000008">
    <property type="protein sequence ID" value="MDR7151686.1"/>
    <property type="molecule type" value="Genomic_DNA"/>
</dbReference>
<dbReference type="Proteomes" id="UP001265700">
    <property type="component" value="Unassembled WGS sequence"/>
</dbReference>
<dbReference type="InterPro" id="IPR006683">
    <property type="entry name" value="Thioestr_dom"/>
</dbReference>
<dbReference type="PANTHER" id="PTHR11049">
    <property type="entry name" value="ACYL COENZYME A THIOESTER HYDROLASE"/>
    <property type="match status" value="1"/>
</dbReference>
<proteinExistence type="inferred from homology"/>
<dbReference type="InterPro" id="IPR029069">
    <property type="entry name" value="HotDog_dom_sf"/>
</dbReference>
<evidence type="ECO:0000259" key="4">
    <source>
        <dbReference type="PROSITE" id="PS51770"/>
    </source>
</evidence>
<comment type="caution">
    <text evidence="5">The sequence shown here is derived from an EMBL/GenBank/DDBJ whole genome shotgun (WGS) entry which is preliminary data.</text>
</comment>
<reference evidence="5 6" key="1">
    <citation type="submission" date="2023-07" db="EMBL/GenBank/DDBJ databases">
        <title>Sorghum-associated microbial communities from plants grown in Nebraska, USA.</title>
        <authorList>
            <person name="Schachtman D."/>
        </authorList>
    </citation>
    <scope>NUCLEOTIDE SEQUENCE [LARGE SCALE GENOMIC DNA]</scope>
    <source>
        <strain evidence="5 6">4249</strain>
    </source>
</reference>
<organism evidence="5 6">
    <name type="scientific">Hydrogenophaga palleronii</name>
    <dbReference type="NCBI Taxonomy" id="65655"/>
    <lineage>
        <taxon>Bacteria</taxon>
        <taxon>Pseudomonadati</taxon>
        <taxon>Pseudomonadota</taxon>
        <taxon>Betaproteobacteria</taxon>
        <taxon>Burkholderiales</taxon>
        <taxon>Comamonadaceae</taxon>
        <taxon>Hydrogenophaga</taxon>
    </lineage>
</organism>
<gene>
    <name evidence="5" type="ORF">J2W49_003662</name>
</gene>
<evidence type="ECO:0000256" key="1">
    <source>
        <dbReference type="ARBA" id="ARBA00010458"/>
    </source>
</evidence>
<dbReference type="GO" id="GO:0016787">
    <property type="term" value="F:hydrolase activity"/>
    <property type="evidence" value="ECO:0007669"/>
    <property type="project" value="UniProtKB-KW"/>
</dbReference>
<protein>
    <submittedName>
        <fullName evidence="5">Acyl-CoA hydrolase</fullName>
    </submittedName>
</protein>
<dbReference type="CDD" id="cd03442">
    <property type="entry name" value="BFIT_BACH"/>
    <property type="match status" value="1"/>
</dbReference>
<feature type="domain" description="HotDog ACOT-type" evidence="4">
    <location>
        <begin position="1"/>
        <end position="112"/>
    </location>
</feature>
<sequence length="148" mass="15888">MASITLRFLVEPGLAGPGGLVHGGTVMKWLDDAAHACATTWSRSACRTVYISSIRFHRSVKVGELVEVRARLAFTGETNMNITVDLHSGDLSDGRLEKTAECLVVLIAVDAKGNPLPVDRWTPETPGEMALASSARAQFDSTRPAPLE</sequence>
<evidence type="ECO:0000256" key="3">
    <source>
        <dbReference type="PROSITE-ProRule" id="PRU01106"/>
    </source>
</evidence>
<dbReference type="Pfam" id="PF03061">
    <property type="entry name" value="4HBT"/>
    <property type="match status" value="1"/>
</dbReference>
<evidence type="ECO:0000313" key="5">
    <source>
        <dbReference type="EMBL" id="MDR7151686.1"/>
    </source>
</evidence>
<dbReference type="PROSITE" id="PS51770">
    <property type="entry name" value="HOTDOG_ACOT"/>
    <property type="match status" value="1"/>
</dbReference>
<keyword evidence="2 3" id="KW-0378">Hydrolase</keyword>
<name>A0ABU1WQX0_9BURK</name>
<dbReference type="PANTHER" id="PTHR11049:SF16">
    <property type="entry name" value="PROTEIN VDLD"/>
    <property type="match status" value="1"/>
</dbReference>
<dbReference type="InterPro" id="IPR033120">
    <property type="entry name" value="HOTDOG_ACOT"/>
</dbReference>
<dbReference type="SUPFAM" id="SSF54637">
    <property type="entry name" value="Thioesterase/thiol ester dehydrase-isomerase"/>
    <property type="match status" value="1"/>
</dbReference>
<evidence type="ECO:0000313" key="6">
    <source>
        <dbReference type="Proteomes" id="UP001265700"/>
    </source>
</evidence>
<keyword evidence="6" id="KW-1185">Reference proteome</keyword>
<accession>A0ABU1WQX0</accession>